<comment type="caution">
    <text evidence="5">The sequence shown here is derived from an EMBL/GenBank/DDBJ whole genome shotgun (WGS) entry which is preliminary data.</text>
</comment>
<dbReference type="InterPro" id="IPR023631">
    <property type="entry name" value="Amidase_dom"/>
</dbReference>
<name>A0A8H5XSZ0_9HYPO</name>
<sequence length="190" mass="20336">MTADSENNIFGRTLNPHNTSLTAGGSTGGEGALIAFRGSPLGVDSEIAGSIRIPSLCCGIYGFKHISERVPFRGQSKYPFPKDHLPGIAPVGGPMANSIEDLEMFIKITLGQRPWNYDPSAVNIPWRDLGDKDTKLTIGVMAEDPEYPLHPPVRRSLAKTASALGNAGHKLVYLPQDPKRSAGLGGRIGF</sequence>
<reference evidence="5 6" key="1">
    <citation type="submission" date="2020-05" db="EMBL/GenBank/DDBJ databases">
        <title>Identification and distribution of gene clusters putatively required for synthesis of sphingolipid metabolism inhibitors in phylogenetically diverse species of the filamentous fungus Fusarium.</title>
        <authorList>
            <person name="Kim H.-S."/>
            <person name="Busman M."/>
            <person name="Brown D.W."/>
            <person name="Divon H."/>
            <person name="Uhlig S."/>
            <person name="Proctor R.H."/>
        </authorList>
    </citation>
    <scope>NUCLEOTIDE SEQUENCE [LARGE SCALE GENOMIC DNA]</scope>
    <source>
        <strain evidence="5 6">NRRL 66235</strain>
    </source>
</reference>
<feature type="compositionally biased region" description="Polar residues" evidence="3">
    <location>
        <begin position="1"/>
        <end position="24"/>
    </location>
</feature>
<evidence type="ECO:0000313" key="6">
    <source>
        <dbReference type="Proteomes" id="UP000544331"/>
    </source>
</evidence>
<protein>
    <submittedName>
        <fullName evidence="5">General amidase</fullName>
    </submittedName>
</protein>
<dbReference type="SUPFAM" id="SSF75304">
    <property type="entry name" value="Amidase signature (AS) enzymes"/>
    <property type="match status" value="1"/>
</dbReference>
<evidence type="ECO:0000256" key="2">
    <source>
        <dbReference type="ARBA" id="ARBA00022801"/>
    </source>
</evidence>
<dbReference type="GO" id="GO:0016787">
    <property type="term" value="F:hydrolase activity"/>
    <property type="evidence" value="ECO:0007669"/>
    <property type="project" value="UniProtKB-KW"/>
</dbReference>
<dbReference type="PANTHER" id="PTHR46072:SF3">
    <property type="entry name" value="AMIDASE"/>
    <property type="match status" value="1"/>
</dbReference>
<organism evidence="5 6">
    <name type="scientific">Fusarium mundagurra</name>
    <dbReference type="NCBI Taxonomy" id="1567541"/>
    <lineage>
        <taxon>Eukaryota</taxon>
        <taxon>Fungi</taxon>
        <taxon>Dikarya</taxon>
        <taxon>Ascomycota</taxon>
        <taxon>Pezizomycotina</taxon>
        <taxon>Sordariomycetes</taxon>
        <taxon>Hypocreomycetidae</taxon>
        <taxon>Hypocreales</taxon>
        <taxon>Nectriaceae</taxon>
        <taxon>Fusarium</taxon>
        <taxon>Fusarium fujikuroi species complex</taxon>
    </lineage>
</organism>
<dbReference type="AlphaFoldDB" id="A0A8H5XSZ0"/>
<feature type="region of interest" description="Disordered" evidence="3">
    <location>
        <begin position="1"/>
        <end position="25"/>
    </location>
</feature>
<accession>A0A8H5XSZ0</accession>
<feature type="domain" description="Amidase" evidence="4">
    <location>
        <begin position="1"/>
        <end position="173"/>
    </location>
</feature>
<evidence type="ECO:0000256" key="1">
    <source>
        <dbReference type="ARBA" id="ARBA00009199"/>
    </source>
</evidence>
<dbReference type="InterPro" id="IPR036928">
    <property type="entry name" value="AS_sf"/>
</dbReference>
<evidence type="ECO:0000313" key="5">
    <source>
        <dbReference type="EMBL" id="KAF5699620.1"/>
    </source>
</evidence>
<gene>
    <name evidence="5" type="ORF">FMUND_14695</name>
</gene>
<dbReference type="Gene3D" id="3.90.1300.10">
    <property type="entry name" value="Amidase signature (AS) domain"/>
    <property type="match status" value="1"/>
</dbReference>
<keyword evidence="6" id="KW-1185">Reference proteome</keyword>
<evidence type="ECO:0000259" key="4">
    <source>
        <dbReference type="Pfam" id="PF01425"/>
    </source>
</evidence>
<comment type="similarity">
    <text evidence="1">Belongs to the amidase family.</text>
</comment>
<dbReference type="Proteomes" id="UP000544331">
    <property type="component" value="Unassembled WGS sequence"/>
</dbReference>
<dbReference type="OrthoDB" id="6428749at2759"/>
<dbReference type="EMBL" id="JAAOAN010000793">
    <property type="protein sequence ID" value="KAF5699620.1"/>
    <property type="molecule type" value="Genomic_DNA"/>
</dbReference>
<evidence type="ECO:0000256" key="3">
    <source>
        <dbReference type="SAM" id="MobiDB-lite"/>
    </source>
</evidence>
<keyword evidence="2" id="KW-0378">Hydrolase</keyword>
<dbReference type="Pfam" id="PF01425">
    <property type="entry name" value="Amidase"/>
    <property type="match status" value="1"/>
</dbReference>
<dbReference type="PANTHER" id="PTHR46072">
    <property type="entry name" value="AMIDASE-RELATED-RELATED"/>
    <property type="match status" value="1"/>
</dbReference>
<proteinExistence type="inferred from homology"/>